<accession>A0A5B8VCX2</accession>
<evidence type="ECO:0000256" key="1">
    <source>
        <dbReference type="SAM" id="Phobius"/>
    </source>
</evidence>
<evidence type="ECO:0000313" key="2">
    <source>
        <dbReference type="EMBL" id="QEC69314.1"/>
    </source>
</evidence>
<keyword evidence="3" id="KW-1185">Reference proteome</keyword>
<dbReference type="Proteomes" id="UP000321533">
    <property type="component" value="Chromosome"/>
</dbReference>
<keyword evidence="1" id="KW-0812">Transmembrane</keyword>
<reference evidence="2 3" key="1">
    <citation type="journal article" date="2016" name="Int. J. Syst. Evol. Microbiol.">
        <title>Panacibacter ginsenosidivorans gen. nov., sp. nov., with ginsenoside converting activity isolated from soil of a ginseng field.</title>
        <authorList>
            <person name="Siddiqi M.Z."/>
            <person name="Muhammad Shafi S."/>
            <person name="Choi K.D."/>
            <person name="Im W.T."/>
        </authorList>
    </citation>
    <scope>NUCLEOTIDE SEQUENCE [LARGE SCALE GENOMIC DNA]</scope>
    <source>
        <strain evidence="2 3">Gsoil1550</strain>
    </source>
</reference>
<dbReference type="RefSeq" id="WP_147192191.1">
    <property type="nucleotide sequence ID" value="NZ_CP042435.1"/>
</dbReference>
<evidence type="ECO:0000313" key="3">
    <source>
        <dbReference type="Proteomes" id="UP000321533"/>
    </source>
</evidence>
<dbReference type="EMBL" id="CP042435">
    <property type="protein sequence ID" value="QEC69314.1"/>
    <property type="molecule type" value="Genomic_DNA"/>
</dbReference>
<keyword evidence="1" id="KW-0472">Membrane</keyword>
<feature type="transmembrane region" description="Helical" evidence="1">
    <location>
        <begin position="44"/>
        <end position="63"/>
    </location>
</feature>
<keyword evidence="1" id="KW-1133">Transmembrane helix</keyword>
<name>A0A5B8VCX2_9BACT</name>
<organism evidence="2 3">
    <name type="scientific">Panacibacter ginsenosidivorans</name>
    <dbReference type="NCBI Taxonomy" id="1813871"/>
    <lineage>
        <taxon>Bacteria</taxon>
        <taxon>Pseudomonadati</taxon>
        <taxon>Bacteroidota</taxon>
        <taxon>Chitinophagia</taxon>
        <taxon>Chitinophagales</taxon>
        <taxon>Chitinophagaceae</taxon>
        <taxon>Panacibacter</taxon>
    </lineage>
</organism>
<protein>
    <submittedName>
        <fullName evidence="2">Uncharacterized protein</fullName>
    </submittedName>
</protein>
<dbReference type="KEGG" id="pgin:FRZ67_19115"/>
<dbReference type="AlphaFoldDB" id="A0A5B8VCX2"/>
<proteinExistence type="predicted"/>
<sequence length="79" mass="8871">MQIIINNYFLLHHKIITTPLNHSTTQSNPLAALYTFNSPCIRRLFGFGHGAGMMAKICAAIIFTKKPKQRRCRDEAPAA</sequence>
<gene>
    <name evidence="2" type="ORF">FRZ67_19115</name>
</gene>